<protein>
    <submittedName>
        <fullName evidence="2">Uncharacterized protein</fullName>
    </submittedName>
</protein>
<evidence type="ECO:0000313" key="3">
    <source>
        <dbReference type="Proteomes" id="UP000269396"/>
    </source>
</evidence>
<feature type="compositionally biased region" description="Basic and acidic residues" evidence="1">
    <location>
        <begin position="41"/>
        <end position="65"/>
    </location>
</feature>
<reference evidence="2 3" key="1">
    <citation type="submission" date="2018-11" db="EMBL/GenBank/DDBJ databases">
        <authorList>
            <consortium name="Pathogen Informatics"/>
        </authorList>
    </citation>
    <scope>NUCLEOTIDE SEQUENCE [LARGE SCALE GENOMIC DNA]</scope>
    <source>
        <strain>Denwood</strain>
        <strain evidence="3">Zambia</strain>
    </source>
</reference>
<dbReference type="STRING" id="31246.A0A183PKE6"/>
<accession>A0A183PKE6</accession>
<keyword evidence="3" id="KW-1185">Reference proteome</keyword>
<proteinExistence type="predicted"/>
<evidence type="ECO:0000256" key="1">
    <source>
        <dbReference type="SAM" id="MobiDB-lite"/>
    </source>
</evidence>
<sequence length="229" mass="26821">MSSPKRRCFRQRNASESSTEDEIVEGEKSGESSGLEEYEKEELTRQNDLKERDAFVKRLVDRDQQQTKGVSSRSASKHEEALRKITSGEVSREEMIAELRKASRRTYLRKRQSDKLADLQAEIQDEELFFENEELTEKEKAELLYKKTILAVAKSHQQAGELENIFRYYIPTEEKRPEDHELKGSESKLNDEGKRWEQEHLSSALYSFGAKDKVEQEVCSLCYYFLRSF</sequence>
<organism evidence="2 3">
    <name type="scientific">Schistosoma mattheei</name>
    <dbReference type="NCBI Taxonomy" id="31246"/>
    <lineage>
        <taxon>Eukaryota</taxon>
        <taxon>Metazoa</taxon>
        <taxon>Spiralia</taxon>
        <taxon>Lophotrochozoa</taxon>
        <taxon>Platyhelminthes</taxon>
        <taxon>Trematoda</taxon>
        <taxon>Digenea</taxon>
        <taxon>Strigeidida</taxon>
        <taxon>Schistosomatoidea</taxon>
        <taxon>Schistosomatidae</taxon>
        <taxon>Schistosoma</taxon>
    </lineage>
</organism>
<feature type="compositionally biased region" description="Basic residues" evidence="1">
    <location>
        <begin position="1"/>
        <end position="10"/>
    </location>
</feature>
<name>A0A183PKE6_9TREM</name>
<evidence type="ECO:0000313" key="2">
    <source>
        <dbReference type="EMBL" id="VDP66923.1"/>
    </source>
</evidence>
<feature type="region of interest" description="Disordered" evidence="1">
    <location>
        <begin position="1"/>
        <end position="89"/>
    </location>
</feature>
<dbReference type="EMBL" id="UZAL01035093">
    <property type="protein sequence ID" value="VDP66923.1"/>
    <property type="molecule type" value="Genomic_DNA"/>
</dbReference>
<dbReference type="AlphaFoldDB" id="A0A183PKE6"/>
<gene>
    <name evidence="2" type="ORF">SMTD_LOCUS14832</name>
</gene>
<dbReference type="Proteomes" id="UP000269396">
    <property type="component" value="Unassembled WGS sequence"/>
</dbReference>